<organism evidence="2 3">
    <name type="scientific">Colletotrichum lupini</name>
    <dbReference type="NCBI Taxonomy" id="145971"/>
    <lineage>
        <taxon>Eukaryota</taxon>
        <taxon>Fungi</taxon>
        <taxon>Dikarya</taxon>
        <taxon>Ascomycota</taxon>
        <taxon>Pezizomycotina</taxon>
        <taxon>Sordariomycetes</taxon>
        <taxon>Hypocreomycetidae</taxon>
        <taxon>Glomerellales</taxon>
        <taxon>Glomerellaceae</taxon>
        <taxon>Colletotrichum</taxon>
        <taxon>Colletotrichum acutatum species complex</taxon>
    </lineage>
</organism>
<dbReference type="PANTHER" id="PTHR39609">
    <property type="entry name" value="RFEG-RELATED"/>
    <property type="match status" value="1"/>
</dbReference>
<feature type="region of interest" description="Disordered" evidence="1">
    <location>
        <begin position="99"/>
        <end position="125"/>
    </location>
</feature>
<sequence length="465" mass="50263">RSRFFLPEAPTPKRRARLWPLPFLRPPPTPCPLLPSRSSSFSSRHLDNPISYSLPLLFLFFPLLLFLSHLHVASPRSTLSLDRLPFSLLLLRPPPLSTVNMSRSSRGPPPASSAPQSGRSNEYFVPRDGIDREVITADICRYLGNDALVRPGHYENPQTGQVSQGYYITAYRNLTTAMIDDLKADSARWEAERRQQAARNSSGGYRQSETHSARQHYGPTDSTGYPDVGRDSYESTPRYPGSQAPGYSGNSAQGYSGSTPSYQQQPSSSYSSGGYPYSGQPDPRADPRYAGQSQMGQGYGEPPYIATAANMAAQRNYPADPYAGQPSRTPTSMAPPPGGPAYSSGSQVPAGYPTGYYPPSTSASYGSTPVASDPMYGRGAYTALYPNPTSSTESNYVASPAGGVAHPSLSGQGGSQYDKPPAPRGSAPPSSSKAQTTSSGSSHSRRSERDSDRHHQSDRHRPPRR</sequence>
<feature type="non-terminal residue" evidence="2">
    <location>
        <position position="1"/>
    </location>
</feature>
<feature type="compositionally biased region" description="Basic residues" evidence="1">
    <location>
        <begin position="456"/>
        <end position="465"/>
    </location>
</feature>
<proteinExistence type="predicted"/>
<gene>
    <name evidence="2" type="ORF">CLUP02_14808</name>
</gene>
<dbReference type="EMBL" id="CP019480">
    <property type="protein sequence ID" value="UQC89279.1"/>
    <property type="molecule type" value="Genomic_DNA"/>
</dbReference>
<feature type="compositionally biased region" description="Polar residues" evidence="1">
    <location>
        <begin position="359"/>
        <end position="370"/>
    </location>
</feature>
<reference evidence="2" key="1">
    <citation type="journal article" date="2021" name="Mol. Plant Microbe Interact.">
        <title>Complete Genome Sequence of the Plant-Pathogenic Fungus Colletotrichum lupini.</title>
        <authorList>
            <person name="Baroncelli R."/>
            <person name="Pensec F."/>
            <person name="Da Lio D."/>
            <person name="Boufleur T."/>
            <person name="Vicente I."/>
            <person name="Sarrocco S."/>
            <person name="Picot A."/>
            <person name="Baraldi E."/>
            <person name="Sukno S."/>
            <person name="Thon M."/>
            <person name="Le Floch G."/>
        </authorList>
    </citation>
    <scope>NUCLEOTIDE SEQUENCE</scope>
    <source>
        <strain evidence="2">IMI 504893</strain>
    </source>
</reference>
<keyword evidence="3" id="KW-1185">Reference proteome</keyword>
<dbReference type="Proteomes" id="UP000830671">
    <property type="component" value="Chromosome 8"/>
</dbReference>
<dbReference type="RefSeq" id="XP_049150880.1">
    <property type="nucleotide sequence ID" value="XM_049293734.1"/>
</dbReference>
<evidence type="ECO:0000313" key="3">
    <source>
        <dbReference type="Proteomes" id="UP000830671"/>
    </source>
</evidence>
<feature type="compositionally biased region" description="Polar residues" evidence="1">
    <location>
        <begin position="387"/>
        <end position="397"/>
    </location>
</feature>
<dbReference type="GeneID" id="73348744"/>
<dbReference type="AlphaFoldDB" id="A0A9Q8T4Q6"/>
<protein>
    <submittedName>
        <fullName evidence="2">Transcription factor RfeG</fullName>
    </submittedName>
</protein>
<feature type="compositionally biased region" description="Low complexity" evidence="1">
    <location>
        <begin position="424"/>
        <end position="442"/>
    </location>
</feature>
<evidence type="ECO:0000256" key="1">
    <source>
        <dbReference type="SAM" id="MobiDB-lite"/>
    </source>
</evidence>
<dbReference type="KEGG" id="clup:CLUP02_14808"/>
<evidence type="ECO:0000313" key="2">
    <source>
        <dbReference type="EMBL" id="UQC89279.1"/>
    </source>
</evidence>
<feature type="compositionally biased region" description="Low complexity" evidence="1">
    <location>
        <begin position="253"/>
        <end position="282"/>
    </location>
</feature>
<feature type="compositionally biased region" description="Basic and acidic residues" evidence="1">
    <location>
        <begin position="445"/>
        <end position="455"/>
    </location>
</feature>
<accession>A0A9Q8T4Q6</accession>
<dbReference type="PANTHER" id="PTHR39609:SF1">
    <property type="entry name" value="RFEG"/>
    <property type="match status" value="1"/>
</dbReference>
<name>A0A9Q8T4Q6_9PEZI</name>
<feature type="region of interest" description="Disordered" evidence="1">
    <location>
        <begin position="190"/>
        <end position="465"/>
    </location>
</feature>